<dbReference type="Proteomes" id="UP000001610">
    <property type="component" value="Unassembled WGS sequence"/>
</dbReference>
<keyword evidence="1" id="KW-0812">Transmembrane</keyword>
<dbReference type="AlphaFoldDB" id="G3JCG7"/>
<feature type="transmembrane region" description="Helical" evidence="1">
    <location>
        <begin position="604"/>
        <end position="628"/>
    </location>
</feature>
<dbReference type="PANTHER" id="PTHR42109">
    <property type="entry name" value="UNPLACED GENOMIC SCAFFOLD UM_SCAF_CONTIG_1.265, WHOLE GENOME SHOTGUN SEQUENCE"/>
    <property type="match status" value="1"/>
</dbReference>
<feature type="transmembrane region" description="Helical" evidence="1">
    <location>
        <begin position="430"/>
        <end position="451"/>
    </location>
</feature>
<name>G3JCG7_CORMM</name>
<dbReference type="EMBL" id="JH126400">
    <property type="protein sequence ID" value="EGX94628.1"/>
    <property type="molecule type" value="Genomic_DNA"/>
</dbReference>
<dbReference type="InParanoid" id="G3JCG7"/>
<keyword evidence="1" id="KW-0472">Membrane</keyword>
<dbReference type="RefSeq" id="XP_006668114.1">
    <property type="nucleotide sequence ID" value="XM_006668051.1"/>
</dbReference>
<dbReference type="GeneID" id="18164926"/>
<dbReference type="InterPro" id="IPR056119">
    <property type="entry name" value="DUF7702"/>
</dbReference>
<evidence type="ECO:0000313" key="3">
    <source>
        <dbReference type="EMBL" id="EGX94628.1"/>
    </source>
</evidence>
<keyword evidence="4" id="KW-1185">Reference proteome</keyword>
<dbReference type="Pfam" id="PF24800">
    <property type="entry name" value="DUF7702"/>
    <property type="match status" value="1"/>
</dbReference>
<feature type="transmembrane region" description="Helical" evidence="1">
    <location>
        <begin position="531"/>
        <end position="548"/>
    </location>
</feature>
<feature type="transmembrane region" description="Helical" evidence="1">
    <location>
        <begin position="568"/>
        <end position="592"/>
    </location>
</feature>
<dbReference type="KEGG" id="cmt:CCM_02899"/>
<dbReference type="PANTHER" id="PTHR42109:SF3">
    <property type="entry name" value="INTEGRAL MEMBRANE PROTEIN (AFU_ORTHOLOGUE AFUA_5G00100)"/>
    <property type="match status" value="1"/>
</dbReference>
<dbReference type="VEuPathDB" id="FungiDB:CCM_02899"/>
<evidence type="ECO:0000259" key="2">
    <source>
        <dbReference type="Pfam" id="PF24800"/>
    </source>
</evidence>
<accession>G3JCG7</accession>
<protein>
    <submittedName>
        <fullName evidence="3">C6 zinc finger domain protein</fullName>
    </submittedName>
</protein>
<feature type="transmembrane region" description="Helical" evidence="1">
    <location>
        <begin position="398"/>
        <end position="423"/>
    </location>
</feature>
<dbReference type="OMA" id="MNYFCFD"/>
<dbReference type="eggNOG" id="ENOG502SGAZ">
    <property type="taxonomic scope" value="Eukaryota"/>
</dbReference>
<organism evidence="3 4">
    <name type="scientific">Cordyceps militaris (strain CM01)</name>
    <name type="common">Caterpillar fungus</name>
    <dbReference type="NCBI Taxonomy" id="983644"/>
    <lineage>
        <taxon>Eukaryota</taxon>
        <taxon>Fungi</taxon>
        <taxon>Dikarya</taxon>
        <taxon>Ascomycota</taxon>
        <taxon>Pezizomycotina</taxon>
        <taxon>Sordariomycetes</taxon>
        <taxon>Hypocreomycetidae</taxon>
        <taxon>Hypocreales</taxon>
        <taxon>Cordycipitaceae</taxon>
        <taxon>Cordyceps</taxon>
    </lineage>
</organism>
<sequence length="654" mass="71315">MILLALLYIPSAAQSPGRLVRAQPYKDGCTGRGVRGMRHQRWLSWGSAKNSPNIPIVGRFGNYFGQQLATKIDRDATVVATNSLALPKPLAAPDSPLAQPAFETKERRLLELQLMNYFCFDVCSSLPGTYFPETRNIWTVVVPRLATNYDALLNAIMTLALRHMLCSGCQDIAPLDEVKRYHAQYLEATLQKSQSVVGTLSPAVADAASFTSVVLSLDAFASLRDRDIGDYAAPVQWLHLCKGVMQVFRVTLKLLKGYPEANINKIVATSGPFVERSQIMCEANRNQFPALLMRQPGESNEDDAAYIETVSYIGAIQSAIKAGEDIHSTTRRLIVYPVLFPQRFVELLDEHRPRALVILAHFFAVAAHCRTSAWVGDIPKREILALAGFLAPQYQHELAWPLITTAQMAIYAAMIIPVLYLLFRHGKVGIIGWFYLAAFCVLRILGGALALGGSKTATIIANIGLSPLLLAASGILHESNSLRKVGDAKVEWAVVLALHILVAGATAILAVGASALQSSSPLPSDLIKVKVGITLLLIGWVVLVGWSLQSWFRRSTQHSEASRAGRKILVGVAFALLFIGIRVVYTLVAFFSQKQSLSPVTGTLAVRILLVLVPELVASLILIAYGWITRNGTGPKNIDGQAARIHTRSRQGNA</sequence>
<evidence type="ECO:0000313" key="4">
    <source>
        <dbReference type="Proteomes" id="UP000001610"/>
    </source>
</evidence>
<feature type="domain" description="DUF7702" evidence="2">
    <location>
        <begin position="403"/>
        <end position="629"/>
    </location>
</feature>
<keyword evidence="1" id="KW-1133">Transmembrane helix</keyword>
<proteinExistence type="predicted"/>
<gene>
    <name evidence="3" type="ORF">CCM_02899</name>
</gene>
<feature type="transmembrane region" description="Helical" evidence="1">
    <location>
        <begin position="490"/>
        <end position="511"/>
    </location>
</feature>
<dbReference type="OrthoDB" id="3546279at2759"/>
<evidence type="ECO:0000256" key="1">
    <source>
        <dbReference type="SAM" id="Phobius"/>
    </source>
</evidence>
<reference evidence="3 4" key="1">
    <citation type="journal article" date="2011" name="Genome Biol.">
        <title>Genome sequence of the insect pathogenic fungus Cordyceps militaris, a valued traditional Chinese medicine.</title>
        <authorList>
            <person name="Zheng P."/>
            <person name="Xia Y."/>
            <person name="Xiao G."/>
            <person name="Xiong C."/>
            <person name="Hu X."/>
            <person name="Zhang S."/>
            <person name="Zheng H."/>
            <person name="Huang Y."/>
            <person name="Zhou Y."/>
            <person name="Wang S."/>
            <person name="Zhao G.P."/>
            <person name="Liu X."/>
            <person name="St Leger R.J."/>
            <person name="Wang C."/>
        </authorList>
    </citation>
    <scope>NUCLEOTIDE SEQUENCE [LARGE SCALE GENOMIC DNA]</scope>
    <source>
        <strain evidence="3 4">CM01</strain>
    </source>
</reference>
<dbReference type="HOGENOM" id="CLU_473249_0_0_1"/>
<feature type="transmembrane region" description="Helical" evidence="1">
    <location>
        <begin position="457"/>
        <end position="478"/>
    </location>
</feature>
<dbReference type="STRING" id="983644.G3JCG7"/>